<reference evidence="1 2" key="1">
    <citation type="submission" date="2021-06" db="EMBL/GenBank/DDBJ databases">
        <authorList>
            <person name="Criscuolo A."/>
        </authorList>
    </citation>
    <scope>NUCLEOTIDE SEQUENCE [LARGE SCALE GENOMIC DNA]</scope>
    <source>
        <strain evidence="2">CIP 111802</strain>
    </source>
</reference>
<organism evidence="1 2">
    <name type="scientific">Paenibacillus allorhizosphaerae</name>
    <dbReference type="NCBI Taxonomy" id="2849866"/>
    <lineage>
        <taxon>Bacteria</taxon>
        <taxon>Bacillati</taxon>
        <taxon>Bacillota</taxon>
        <taxon>Bacilli</taxon>
        <taxon>Bacillales</taxon>
        <taxon>Paenibacillaceae</taxon>
        <taxon>Paenibacillus</taxon>
    </lineage>
</organism>
<name>A0ABM8VK69_9BACL</name>
<accession>A0ABM8VK69</accession>
<dbReference type="Proteomes" id="UP000730618">
    <property type="component" value="Unassembled WGS sequence"/>
</dbReference>
<proteinExistence type="predicted"/>
<evidence type="ECO:0000313" key="2">
    <source>
        <dbReference type="Proteomes" id="UP000730618"/>
    </source>
</evidence>
<dbReference type="EMBL" id="CAJVCE010000009">
    <property type="protein sequence ID" value="CAG7645906.1"/>
    <property type="molecule type" value="Genomic_DNA"/>
</dbReference>
<keyword evidence="2" id="KW-1185">Reference proteome</keyword>
<gene>
    <name evidence="1" type="ORF">PAECIP111802_03634</name>
</gene>
<sequence>MARARSGKRFILCKIQKMKEILQAVEHRSINKAKKEIEGALSSIHWCNRQQLYCVYILVELCNEVGFME</sequence>
<comment type="caution">
    <text evidence="1">The sequence shown here is derived from an EMBL/GenBank/DDBJ whole genome shotgun (WGS) entry which is preliminary data.</text>
</comment>
<protein>
    <submittedName>
        <fullName evidence="1">Uncharacterized protein</fullName>
    </submittedName>
</protein>
<evidence type="ECO:0000313" key="1">
    <source>
        <dbReference type="EMBL" id="CAG7645906.1"/>
    </source>
</evidence>